<sequence length="72" mass="8220">MLLKTFGDDKKNTNWPMTSPPDPAETFTENGFAINAQYLKISNIIIHGDTLLISYQTKFSEILFSTSLHYCF</sequence>
<proteinExistence type="predicted"/>
<organism evidence="2 3">
    <name type="scientific">Bartonella quintana JK 68</name>
    <dbReference type="NCBI Taxonomy" id="1134503"/>
    <lineage>
        <taxon>Bacteria</taxon>
        <taxon>Pseudomonadati</taxon>
        <taxon>Pseudomonadota</taxon>
        <taxon>Alphaproteobacteria</taxon>
        <taxon>Hyphomicrobiales</taxon>
        <taxon>Bartonellaceae</taxon>
        <taxon>Bartonella</taxon>
    </lineage>
</organism>
<name>A0ABR4SN01_BARQI</name>
<feature type="compositionally biased region" description="Basic and acidic residues" evidence="1">
    <location>
        <begin position="1"/>
        <end position="12"/>
    </location>
</feature>
<reference evidence="2 3" key="1">
    <citation type="submission" date="2012-04" db="EMBL/GenBank/DDBJ databases">
        <title>The Genome Sequence of Bartonella quintana JK 68.</title>
        <authorList>
            <consortium name="The Broad Institute Genome Sequencing Platform"/>
            <consortium name="The Broad Institute Genome Sequencing Center for Infectious Disease"/>
            <person name="Feldgarden M."/>
            <person name="Kirby J."/>
            <person name="Kosoy M."/>
            <person name="Birtles R."/>
            <person name="Probert W.S."/>
            <person name="Chiaraviglio L."/>
            <person name="Walker B."/>
            <person name="Young S.K."/>
            <person name="Zeng Q."/>
            <person name="Gargeya S."/>
            <person name="Fitzgerald M."/>
            <person name="Haas B."/>
            <person name="Abouelleil A."/>
            <person name="Alvarado L."/>
            <person name="Arachchi H.M."/>
            <person name="Berlin A.M."/>
            <person name="Chapman S.B."/>
            <person name="Goldberg J."/>
            <person name="Griggs A."/>
            <person name="Gujja S."/>
            <person name="Hansen M."/>
            <person name="Howarth C."/>
            <person name="Imamovic A."/>
            <person name="Larimer J."/>
            <person name="McCowen C."/>
            <person name="Montmayeur A."/>
            <person name="Murphy C."/>
            <person name="Neiman D."/>
            <person name="Pearson M."/>
            <person name="Priest M."/>
            <person name="Roberts A."/>
            <person name="Saif S."/>
            <person name="Shea T."/>
            <person name="Sisk P."/>
            <person name="Sykes S."/>
            <person name="Wortman J."/>
            <person name="Nusbaum C."/>
            <person name="Birren B."/>
        </authorList>
    </citation>
    <scope>NUCLEOTIDE SEQUENCE [LARGE SCALE GENOMIC DNA]</scope>
    <source>
        <strain evidence="2 3">JK 68</strain>
    </source>
</reference>
<dbReference type="Proteomes" id="UP000027143">
    <property type="component" value="Unassembled WGS sequence"/>
</dbReference>
<accession>A0ABR4SN01</accession>
<protein>
    <submittedName>
        <fullName evidence="2">Uncharacterized protein</fullName>
    </submittedName>
</protein>
<comment type="caution">
    <text evidence="2">The sequence shown here is derived from an EMBL/GenBank/DDBJ whole genome shotgun (WGS) entry which is preliminary data.</text>
</comment>
<evidence type="ECO:0000313" key="3">
    <source>
        <dbReference type="Proteomes" id="UP000027143"/>
    </source>
</evidence>
<evidence type="ECO:0000256" key="1">
    <source>
        <dbReference type="SAM" id="MobiDB-lite"/>
    </source>
</evidence>
<feature type="region of interest" description="Disordered" evidence="1">
    <location>
        <begin position="1"/>
        <end position="23"/>
    </location>
</feature>
<keyword evidence="3" id="KW-1185">Reference proteome</keyword>
<gene>
    <name evidence="2" type="ORF">O7U_01268</name>
</gene>
<dbReference type="EMBL" id="AHPD01000022">
    <property type="protein sequence ID" value="KEC64602.1"/>
    <property type="molecule type" value="Genomic_DNA"/>
</dbReference>
<evidence type="ECO:0000313" key="2">
    <source>
        <dbReference type="EMBL" id="KEC64602.1"/>
    </source>
</evidence>